<organism evidence="2">
    <name type="scientific">Sesamum latifolium</name>
    <dbReference type="NCBI Taxonomy" id="2727402"/>
    <lineage>
        <taxon>Eukaryota</taxon>
        <taxon>Viridiplantae</taxon>
        <taxon>Streptophyta</taxon>
        <taxon>Embryophyta</taxon>
        <taxon>Tracheophyta</taxon>
        <taxon>Spermatophyta</taxon>
        <taxon>Magnoliopsida</taxon>
        <taxon>eudicotyledons</taxon>
        <taxon>Gunneridae</taxon>
        <taxon>Pentapetalae</taxon>
        <taxon>asterids</taxon>
        <taxon>lamiids</taxon>
        <taxon>Lamiales</taxon>
        <taxon>Pedaliaceae</taxon>
        <taxon>Sesamum</taxon>
    </lineage>
</organism>
<evidence type="ECO:0000259" key="1">
    <source>
        <dbReference type="Pfam" id="PF03372"/>
    </source>
</evidence>
<dbReference type="Pfam" id="PF03372">
    <property type="entry name" value="Exo_endo_phos"/>
    <property type="match status" value="1"/>
</dbReference>
<reference evidence="2" key="1">
    <citation type="submission" date="2020-06" db="EMBL/GenBank/DDBJ databases">
        <authorList>
            <person name="Li T."/>
            <person name="Hu X."/>
            <person name="Zhang T."/>
            <person name="Song X."/>
            <person name="Zhang H."/>
            <person name="Dai N."/>
            <person name="Sheng W."/>
            <person name="Hou X."/>
            <person name="Wei L."/>
        </authorList>
    </citation>
    <scope>NUCLEOTIDE SEQUENCE</scope>
    <source>
        <strain evidence="2">KEN1</strain>
        <tissue evidence="2">Leaf</tissue>
    </source>
</reference>
<reference evidence="2" key="2">
    <citation type="journal article" date="2024" name="Plant">
        <title>Genomic evolution and insights into agronomic trait innovations of Sesamum species.</title>
        <authorList>
            <person name="Miao H."/>
            <person name="Wang L."/>
            <person name="Qu L."/>
            <person name="Liu H."/>
            <person name="Sun Y."/>
            <person name="Le M."/>
            <person name="Wang Q."/>
            <person name="Wei S."/>
            <person name="Zheng Y."/>
            <person name="Lin W."/>
            <person name="Duan Y."/>
            <person name="Cao H."/>
            <person name="Xiong S."/>
            <person name="Wang X."/>
            <person name="Wei L."/>
            <person name="Li C."/>
            <person name="Ma Q."/>
            <person name="Ju M."/>
            <person name="Zhao R."/>
            <person name="Li G."/>
            <person name="Mu C."/>
            <person name="Tian Q."/>
            <person name="Mei H."/>
            <person name="Zhang T."/>
            <person name="Gao T."/>
            <person name="Zhang H."/>
        </authorList>
    </citation>
    <scope>NUCLEOTIDE SEQUENCE</scope>
    <source>
        <strain evidence="2">KEN1</strain>
    </source>
</reference>
<proteinExistence type="predicted"/>
<dbReference type="AlphaFoldDB" id="A0AAW2XYJ8"/>
<dbReference type="EMBL" id="JACGWN010000002">
    <property type="protein sequence ID" value="KAL0458750.1"/>
    <property type="molecule type" value="Genomic_DNA"/>
</dbReference>
<feature type="domain" description="Endonuclease/exonuclease/phosphatase" evidence="1">
    <location>
        <begin position="13"/>
        <end position="140"/>
    </location>
</feature>
<dbReference type="InterPro" id="IPR005135">
    <property type="entry name" value="Endo/exonuclease/phosphatase"/>
</dbReference>
<dbReference type="Gene3D" id="3.60.10.10">
    <property type="entry name" value="Endonuclease/exonuclease/phosphatase"/>
    <property type="match status" value="1"/>
</dbReference>
<dbReference type="GO" id="GO:0003824">
    <property type="term" value="F:catalytic activity"/>
    <property type="evidence" value="ECO:0007669"/>
    <property type="project" value="InterPro"/>
</dbReference>
<comment type="caution">
    <text evidence="2">The sequence shown here is derived from an EMBL/GenBank/DDBJ whole genome shotgun (WGS) entry which is preliminary data.</text>
</comment>
<name>A0AAW2XYJ8_9LAMI</name>
<dbReference type="PANTHER" id="PTHR35218:SF9">
    <property type="entry name" value="ENDONUCLEASE_EXONUCLEASE_PHOSPHATASE DOMAIN-CONTAINING PROTEIN"/>
    <property type="match status" value="1"/>
</dbReference>
<sequence length="151" mass="17310">MELPGSREPWTVQHLGQLIRDNNPSLVFLLETKCSCRFIDSLKRRFDMYGFCVSSKGRSGGLAILWVKSVSVQLQSFSHNHVDTSVQLEECQDWWRFTGIYGESDNSKRGLTWNLLARLRAQSDRSWLCAGDFNEILDQSKKSGGPPRPNW</sequence>
<accession>A0AAW2XYJ8</accession>
<protein>
    <recommendedName>
        <fullName evidence="1">Endonuclease/exonuclease/phosphatase domain-containing protein</fullName>
    </recommendedName>
</protein>
<gene>
    <name evidence="2" type="ORF">Slati_0502200</name>
</gene>
<dbReference type="PANTHER" id="PTHR35218">
    <property type="entry name" value="RNASE H DOMAIN-CONTAINING PROTEIN"/>
    <property type="match status" value="1"/>
</dbReference>
<dbReference type="SUPFAM" id="SSF56219">
    <property type="entry name" value="DNase I-like"/>
    <property type="match status" value="1"/>
</dbReference>
<dbReference type="InterPro" id="IPR036691">
    <property type="entry name" value="Endo/exonu/phosph_ase_sf"/>
</dbReference>
<evidence type="ECO:0000313" key="2">
    <source>
        <dbReference type="EMBL" id="KAL0458750.1"/>
    </source>
</evidence>